<dbReference type="RefSeq" id="WP_378251457.1">
    <property type="nucleotide sequence ID" value="NZ_JBHSIT010000001.1"/>
</dbReference>
<dbReference type="EMBL" id="JBHSIT010000001">
    <property type="protein sequence ID" value="MFC4905713.1"/>
    <property type="molecule type" value="Genomic_DNA"/>
</dbReference>
<accession>A0ABV9TQI8</accession>
<comment type="caution">
    <text evidence="1">The sequence shown here is derived from an EMBL/GenBank/DDBJ whole genome shotgun (WGS) entry which is preliminary data.</text>
</comment>
<protein>
    <submittedName>
        <fullName evidence="1">Uncharacterized protein</fullName>
    </submittedName>
</protein>
<gene>
    <name evidence="1" type="ORF">ACFPCY_00140</name>
</gene>
<keyword evidence="2" id="KW-1185">Reference proteome</keyword>
<organism evidence="1 2">
    <name type="scientific">Actinomadura gamaensis</name>
    <dbReference type="NCBI Taxonomy" id="1763541"/>
    <lineage>
        <taxon>Bacteria</taxon>
        <taxon>Bacillati</taxon>
        <taxon>Actinomycetota</taxon>
        <taxon>Actinomycetes</taxon>
        <taxon>Streptosporangiales</taxon>
        <taxon>Thermomonosporaceae</taxon>
        <taxon>Actinomadura</taxon>
    </lineage>
</organism>
<reference evidence="2" key="1">
    <citation type="journal article" date="2019" name="Int. J. Syst. Evol. Microbiol.">
        <title>The Global Catalogue of Microorganisms (GCM) 10K type strain sequencing project: providing services to taxonomists for standard genome sequencing and annotation.</title>
        <authorList>
            <consortium name="The Broad Institute Genomics Platform"/>
            <consortium name="The Broad Institute Genome Sequencing Center for Infectious Disease"/>
            <person name="Wu L."/>
            <person name="Ma J."/>
        </authorList>
    </citation>
    <scope>NUCLEOTIDE SEQUENCE [LARGE SCALE GENOMIC DNA]</scope>
    <source>
        <strain evidence="2">KLKA75</strain>
    </source>
</reference>
<dbReference type="Proteomes" id="UP001595872">
    <property type="component" value="Unassembled WGS sequence"/>
</dbReference>
<name>A0ABV9TQI8_9ACTN</name>
<sequence length="110" mass="11834">MLTQTAQTASTTAEAGAEGGLVLRDENGALYFIRESFLDALRVKGEGLERLGTLLRGKGVAAGASVRGFQIVDRVQRDEIEVIAPQDPEEMGELQAVVLPPVTVMCPWFC</sequence>
<proteinExistence type="predicted"/>
<evidence type="ECO:0000313" key="1">
    <source>
        <dbReference type="EMBL" id="MFC4905713.1"/>
    </source>
</evidence>
<evidence type="ECO:0000313" key="2">
    <source>
        <dbReference type="Proteomes" id="UP001595872"/>
    </source>
</evidence>